<name>A0A7S2X8X0_9EUKA</name>
<dbReference type="SUPFAM" id="SSF50729">
    <property type="entry name" value="PH domain-like"/>
    <property type="match status" value="1"/>
</dbReference>
<accession>A0A7S2X8X0</accession>
<reference evidence="1" key="1">
    <citation type="submission" date="2021-01" db="EMBL/GenBank/DDBJ databases">
        <authorList>
            <person name="Corre E."/>
            <person name="Pelletier E."/>
            <person name="Niang G."/>
            <person name="Scheremetjew M."/>
            <person name="Finn R."/>
            <person name="Kale V."/>
            <person name="Holt S."/>
            <person name="Cochrane G."/>
            <person name="Meng A."/>
            <person name="Brown T."/>
            <person name="Cohen L."/>
        </authorList>
    </citation>
    <scope>NUCLEOTIDE SEQUENCE</scope>
    <source>
        <strain evidence="1">CCMP622</strain>
    </source>
</reference>
<dbReference type="EMBL" id="HBHP01005086">
    <property type="protein sequence ID" value="CAD9750312.1"/>
    <property type="molecule type" value="Transcribed_RNA"/>
</dbReference>
<gene>
    <name evidence="1" type="ORF">LSP00402_LOCUS3137</name>
</gene>
<proteinExistence type="predicted"/>
<sequence length="294" mass="34570">MPPLSDWLDTWERDAYRRRFIVCDTTTGMLEILPRENGKPLRVLTLLNATVQYDYSYKEDPRVLCIKFQNDANDGKELMKLVLHHEDWERVRHWARYISRFIDLLKEEEMREAAEGFMSSTFMGSSMFDLKNKVVYSQASSELWKPWKALRDMAIYDSPDLFNSMGGPGVEIGDIVYARKVVPRWLQLSNYKWLPSRSDSGVDYFQPLAPKDLPAKEYNVLVVDVCFHAKPEWGTGDEALGRPKKRVKGREEIKGWIRVLPRCLWLPIHYSPVLDERKNPRRVLDCLHEREIEM</sequence>
<dbReference type="AlphaFoldDB" id="A0A7S2X8X0"/>
<evidence type="ECO:0008006" key="2">
    <source>
        <dbReference type="Google" id="ProtNLM"/>
    </source>
</evidence>
<organism evidence="1">
    <name type="scientific">Lotharella oceanica</name>
    <dbReference type="NCBI Taxonomy" id="641309"/>
    <lineage>
        <taxon>Eukaryota</taxon>
        <taxon>Sar</taxon>
        <taxon>Rhizaria</taxon>
        <taxon>Cercozoa</taxon>
        <taxon>Chlorarachniophyceae</taxon>
        <taxon>Lotharella</taxon>
    </lineage>
</organism>
<protein>
    <recommendedName>
        <fullName evidence="2">PH domain-containing protein</fullName>
    </recommendedName>
</protein>
<evidence type="ECO:0000313" key="1">
    <source>
        <dbReference type="EMBL" id="CAD9750312.1"/>
    </source>
</evidence>